<evidence type="ECO:0000313" key="4">
    <source>
        <dbReference type="EMBL" id="WOS40494.1"/>
    </source>
</evidence>
<proteinExistence type="predicted"/>
<dbReference type="Pfam" id="PF00583">
    <property type="entry name" value="Acetyltransf_1"/>
    <property type="match status" value="1"/>
</dbReference>
<dbReference type="InterPro" id="IPR000182">
    <property type="entry name" value="GNAT_dom"/>
</dbReference>
<dbReference type="InterPro" id="IPR016181">
    <property type="entry name" value="Acyl_CoA_acyltransferase"/>
</dbReference>
<dbReference type="Gene3D" id="3.40.630.30">
    <property type="match status" value="1"/>
</dbReference>
<evidence type="ECO:0000256" key="2">
    <source>
        <dbReference type="ARBA" id="ARBA00023315"/>
    </source>
</evidence>
<keyword evidence="5" id="KW-1185">Reference proteome</keyword>
<evidence type="ECO:0000313" key="5">
    <source>
        <dbReference type="Proteomes" id="UP001302020"/>
    </source>
</evidence>
<keyword evidence="2" id="KW-0012">Acyltransferase</keyword>
<dbReference type="RefSeq" id="WP_317843943.1">
    <property type="nucleotide sequence ID" value="NZ_CP126170.1"/>
</dbReference>
<protein>
    <submittedName>
        <fullName evidence="4">GNAT family N-acetyltransferase</fullName>
    </submittedName>
</protein>
<sequence>MRTRPECAADLPALRALYREQRWAEFAMLPWDDAARAAFIDQQFEAQQRHYTLSQEQVLFLVLIEGERVVGRLYLGGDAADAVRLMDILLLPECRGQGLGTALIAALLEQAAAAGREVSLQVEKGNPAAGLYRRLGFRSYADTGIAWQMVWSPNGSCLPE</sequence>
<dbReference type="Proteomes" id="UP001302020">
    <property type="component" value="Chromosome"/>
</dbReference>
<name>A0ABZ0JL22_9XANT</name>
<evidence type="ECO:0000259" key="3">
    <source>
        <dbReference type="PROSITE" id="PS51186"/>
    </source>
</evidence>
<evidence type="ECO:0000256" key="1">
    <source>
        <dbReference type="ARBA" id="ARBA00022679"/>
    </source>
</evidence>
<accession>A0ABZ0JL22</accession>
<organism evidence="4 5">
    <name type="scientific">Xanthomonas rydalmerensis</name>
    <dbReference type="NCBI Taxonomy" id="3046274"/>
    <lineage>
        <taxon>Bacteria</taxon>
        <taxon>Pseudomonadati</taxon>
        <taxon>Pseudomonadota</taxon>
        <taxon>Gammaproteobacteria</taxon>
        <taxon>Lysobacterales</taxon>
        <taxon>Lysobacteraceae</taxon>
        <taxon>Xanthomonas</taxon>
    </lineage>
</organism>
<feature type="domain" description="N-acetyltransferase" evidence="3">
    <location>
        <begin position="1"/>
        <end position="154"/>
    </location>
</feature>
<dbReference type="PROSITE" id="PS51186">
    <property type="entry name" value="GNAT"/>
    <property type="match status" value="1"/>
</dbReference>
<gene>
    <name evidence="4" type="ORF">QN243_19205</name>
</gene>
<keyword evidence="1" id="KW-0808">Transferase</keyword>
<dbReference type="PANTHER" id="PTHR43877">
    <property type="entry name" value="AMINOALKYLPHOSPHONATE N-ACETYLTRANSFERASE-RELATED-RELATED"/>
    <property type="match status" value="1"/>
</dbReference>
<dbReference type="EMBL" id="CP126172">
    <property type="protein sequence ID" value="WOS40494.1"/>
    <property type="molecule type" value="Genomic_DNA"/>
</dbReference>
<dbReference type="CDD" id="cd04301">
    <property type="entry name" value="NAT_SF"/>
    <property type="match status" value="1"/>
</dbReference>
<dbReference type="InterPro" id="IPR050832">
    <property type="entry name" value="Bact_Acetyltransf"/>
</dbReference>
<dbReference type="SUPFAM" id="SSF55729">
    <property type="entry name" value="Acyl-CoA N-acyltransferases (Nat)"/>
    <property type="match status" value="1"/>
</dbReference>
<reference evidence="4 5" key="1">
    <citation type="submission" date="2023-05" db="EMBL/GenBank/DDBJ databases">
        <title>Xanthomonas rydalmerenesis sp. nov., a novel Xanthomonas species isolated from Fragaria x ananassa.</title>
        <authorList>
            <person name="McKnight D.J.E."/>
            <person name="Wong-Bajracharya J."/>
            <person name="Okoh E.B."/>
            <person name="Snijders F."/>
            <person name="Lidbetter F."/>
            <person name="Webster J."/>
            <person name="Djordjevic S.P."/>
            <person name="Bogema D.R."/>
            <person name="Chapman T.A."/>
        </authorList>
    </citation>
    <scope>NUCLEOTIDE SEQUENCE [LARGE SCALE GENOMIC DNA]</scope>
    <source>
        <strain evidence="4 5">DAR34883</strain>
    </source>
</reference>
<dbReference type="PANTHER" id="PTHR43877:SF2">
    <property type="entry name" value="AMINOALKYLPHOSPHONATE N-ACETYLTRANSFERASE-RELATED"/>
    <property type="match status" value="1"/>
</dbReference>